<proteinExistence type="predicted"/>
<evidence type="ECO:0000313" key="3">
    <source>
        <dbReference type="Proteomes" id="UP000184112"/>
    </source>
</evidence>
<reference evidence="2 3" key="1">
    <citation type="submission" date="2016-11" db="EMBL/GenBank/DDBJ databases">
        <authorList>
            <person name="Jaros S."/>
            <person name="Januszkiewicz K."/>
            <person name="Wedrychowicz H."/>
        </authorList>
    </citation>
    <scope>NUCLEOTIDE SEQUENCE [LARGE SCALE GENOMIC DNA]</scope>
    <source>
        <strain evidence="2 3">DSM 6792</strain>
    </source>
</reference>
<dbReference type="RefSeq" id="WP_073409777.1">
    <property type="nucleotide sequence ID" value="NZ_FQWH01000005.1"/>
</dbReference>
<sequence>MKILQFYFCIIFLFSSAVKAQDTIQYNNPFSEARYHYFLKTILFFNEYLDTENGSYNTTQLRFLYPIGNKAWNLRFDLPLISANTNSDNKTGIGDVSAGISFIPYMERNNGIALRARIVSNSASDPSFGSGKWVFIPTVFYGRYLQSKKYLWISSLEYQTSFAGSSSRNDINVTAFENVILWFFGRNWIAVDAAFRYNNTVKGFQNNAFLEFGRKITPDNLIYIHPSIAFGGQKTYNYGLEAGILILF</sequence>
<dbReference type="EMBL" id="FQWH01000005">
    <property type="protein sequence ID" value="SHG99913.1"/>
    <property type="molecule type" value="Genomic_DNA"/>
</dbReference>
<gene>
    <name evidence="2" type="ORF">SAMN05444388_105336</name>
</gene>
<protein>
    <recommendedName>
        <fullName evidence="4">Lipid A phosphoethanolamine transferase</fullName>
    </recommendedName>
</protein>
<evidence type="ECO:0000313" key="2">
    <source>
        <dbReference type="EMBL" id="SHG99913.1"/>
    </source>
</evidence>
<feature type="chain" id="PRO_5012974326" description="Lipid A phosphoethanolamine transferase" evidence="1">
    <location>
        <begin position="21"/>
        <end position="248"/>
    </location>
</feature>
<keyword evidence="1" id="KW-0732">Signal</keyword>
<dbReference type="AlphaFoldDB" id="A0A1M5PF70"/>
<organism evidence="2 3">
    <name type="scientific">Flavobacterium johnsoniae</name>
    <name type="common">Cytophaga johnsonae</name>
    <dbReference type="NCBI Taxonomy" id="986"/>
    <lineage>
        <taxon>Bacteria</taxon>
        <taxon>Pseudomonadati</taxon>
        <taxon>Bacteroidota</taxon>
        <taxon>Flavobacteriia</taxon>
        <taxon>Flavobacteriales</taxon>
        <taxon>Flavobacteriaceae</taxon>
        <taxon>Flavobacterium</taxon>
    </lineage>
</organism>
<feature type="signal peptide" evidence="1">
    <location>
        <begin position="1"/>
        <end position="20"/>
    </location>
</feature>
<name>A0A1M5PF70_FLAJO</name>
<evidence type="ECO:0008006" key="4">
    <source>
        <dbReference type="Google" id="ProtNLM"/>
    </source>
</evidence>
<evidence type="ECO:0000256" key="1">
    <source>
        <dbReference type="SAM" id="SignalP"/>
    </source>
</evidence>
<dbReference type="Proteomes" id="UP000184112">
    <property type="component" value="Unassembled WGS sequence"/>
</dbReference>
<accession>A0A1M5PF70</accession>